<dbReference type="Proteomes" id="UP000674179">
    <property type="component" value="Chromosome 16"/>
</dbReference>
<sequence length="955" mass="101654">MFNSLVDISEPAPARPLRMLGGGGSTSKDGRRGHQPPRRTHDRHSRHNRSSSKAMLTGTIGPSASTADTVATNPSAPQPPPLPITILAVLDEVDAEAGNLGSVNTSCTTMHGNTADNTFLATGVDPLAHTQTYLSPFGYCSLLQHTDIKAAVETAVPFLNERADTVSTRRNSGSLITASDGSSRENTYGSSFKALSSATSPHLSMQSDLSLHLMPSKVSSMYGRTSTYSGSEVVEYHPVRISATPVVPIVPHVAEPSSRKRVAEDMQRLYGGAGAAVETTAADTDNNPIQASASAATTNASLPSDRTSGAAEALQPPAAANRNSSKASFLVSLKSSAAKKPIKVKNRKAPPTASEQRLAREQIIRVGVQRLYQRLNELHLAVHHVQNDGNCQFRAISHQLLGNEDYHDIIRSQIVSYMRAERAQSFDHYFESPAHADAYYDNLAKPGTWGDELSLRAASDCLYVNIHVLSSEERNCYITYRPSPDYAVSAPSFLVDVSKLRERRRTERRLLRAYRPQQQHIDPRGFSFGDSRQASLYAGLPGNAKSVGAASTVSSSYGYLSGGISSSPARGEHSGVVVDGALSSPQGSAHGHSFREQSPALRSMGQRDTPKRVQQGNGSDDEGEMDANAIQRALHRRLQQSEIRCSQPLSRMGSISLRAEAASGGDVGGSHSLGAATLPLQQQPAVPVLRLASGNADASSDIVTSHVEKFCAFGAEVQPLDAATQSVNIFTQRMEPADASTTGDVALCFPHTRIGDATHSPFSDATTPELPRSFLLHPQSQHGAPTMTGGVISEIPLLGDTRRVDSSAPCEAPPSTLCQGDKDCEVMLFASSMHHGRSNQSLYRSFSYLQSATSFTGSAGPANPGIAPISSPSLPPSDSGGRSPKAPPLQDLASHTGAPSSGVGADDGGHMQSYSDANDGLHQGVTCFSFEPRTEAIDIFLSYIYPVHYNSLSVK</sequence>
<dbReference type="PANTHER" id="PTHR12419:SF11">
    <property type="entry name" value="OTU DOMAIN-CONTAINING PROTEIN DDB_G0284757"/>
    <property type="match status" value="1"/>
</dbReference>
<dbReference type="PROSITE" id="PS50802">
    <property type="entry name" value="OTU"/>
    <property type="match status" value="1"/>
</dbReference>
<feature type="compositionally biased region" description="Polar residues" evidence="1">
    <location>
        <begin position="60"/>
        <end position="75"/>
    </location>
</feature>
<dbReference type="GO" id="GO:0016579">
    <property type="term" value="P:protein deubiquitination"/>
    <property type="evidence" value="ECO:0007669"/>
    <property type="project" value="TreeGrafter"/>
</dbReference>
<dbReference type="RefSeq" id="XP_067694280.1">
    <property type="nucleotide sequence ID" value="XM_067837416.1"/>
</dbReference>
<dbReference type="EMBL" id="JAFHKP010000016">
    <property type="protein sequence ID" value="KAG5482590.1"/>
    <property type="molecule type" value="Genomic_DNA"/>
</dbReference>
<organism evidence="3 4">
    <name type="scientific">Leishmania enriettii</name>
    <dbReference type="NCBI Taxonomy" id="5663"/>
    <lineage>
        <taxon>Eukaryota</taxon>
        <taxon>Discoba</taxon>
        <taxon>Euglenozoa</taxon>
        <taxon>Kinetoplastea</taxon>
        <taxon>Metakinetoplastina</taxon>
        <taxon>Trypanosomatida</taxon>
        <taxon>Trypanosomatidae</taxon>
        <taxon>Leishmaniinae</taxon>
        <taxon>Leishmania</taxon>
    </lineage>
</organism>
<feature type="compositionally biased region" description="Basic residues" evidence="1">
    <location>
        <begin position="31"/>
        <end position="50"/>
    </location>
</feature>
<dbReference type="SUPFAM" id="SSF54001">
    <property type="entry name" value="Cysteine proteinases"/>
    <property type="match status" value="1"/>
</dbReference>
<evidence type="ECO:0000313" key="4">
    <source>
        <dbReference type="Proteomes" id="UP000674179"/>
    </source>
</evidence>
<feature type="compositionally biased region" description="Low complexity" evidence="1">
    <location>
        <begin position="310"/>
        <end position="320"/>
    </location>
</feature>
<dbReference type="Pfam" id="PF02338">
    <property type="entry name" value="OTU"/>
    <property type="match status" value="1"/>
</dbReference>
<feature type="region of interest" description="Disordered" evidence="1">
    <location>
        <begin position="1"/>
        <end position="79"/>
    </location>
</feature>
<evidence type="ECO:0000259" key="2">
    <source>
        <dbReference type="PROSITE" id="PS50802"/>
    </source>
</evidence>
<keyword evidence="4" id="KW-1185">Reference proteome</keyword>
<comment type="caution">
    <text evidence="3">The sequence shown here is derived from an EMBL/GenBank/DDBJ whole genome shotgun (WGS) entry which is preliminary data.</text>
</comment>
<protein>
    <recommendedName>
        <fullName evidence="2">OTU domain-containing protein</fullName>
    </recommendedName>
</protein>
<dbReference type="InterPro" id="IPR038765">
    <property type="entry name" value="Papain-like_cys_pep_sf"/>
</dbReference>
<evidence type="ECO:0000256" key="1">
    <source>
        <dbReference type="SAM" id="MobiDB-lite"/>
    </source>
</evidence>
<feature type="region of interest" description="Disordered" evidence="1">
    <location>
        <begin position="564"/>
        <end position="624"/>
    </location>
</feature>
<feature type="region of interest" description="Disordered" evidence="1">
    <location>
        <begin position="293"/>
        <end position="321"/>
    </location>
</feature>
<feature type="domain" description="OTU" evidence="2">
    <location>
        <begin position="380"/>
        <end position="492"/>
    </location>
</feature>
<dbReference type="KEGG" id="lenr:94172926"/>
<reference evidence="3 4" key="1">
    <citation type="submission" date="2021-02" db="EMBL/GenBank/DDBJ databases">
        <title>Leishmania (Mundinia) enrietti genome sequencing and assembly.</title>
        <authorList>
            <person name="Almutairi H."/>
            <person name="Gatherer D."/>
        </authorList>
    </citation>
    <scope>NUCLEOTIDE SEQUENCE [LARGE SCALE GENOMIC DNA]</scope>
    <source>
        <strain evidence="3">CUR178</strain>
    </source>
</reference>
<name>A0A836HTF6_LEIEN</name>
<dbReference type="PANTHER" id="PTHR12419">
    <property type="entry name" value="OTU DOMAIN CONTAINING PROTEIN"/>
    <property type="match status" value="1"/>
</dbReference>
<evidence type="ECO:0000313" key="3">
    <source>
        <dbReference type="EMBL" id="KAG5482590.1"/>
    </source>
</evidence>
<gene>
    <name evidence="3" type="ORF">CUR178_05733</name>
</gene>
<proteinExistence type="predicted"/>
<dbReference type="OrthoDB" id="246725at2759"/>
<dbReference type="GO" id="GO:0004843">
    <property type="term" value="F:cysteine-type deubiquitinase activity"/>
    <property type="evidence" value="ECO:0007669"/>
    <property type="project" value="TreeGrafter"/>
</dbReference>
<dbReference type="InterPro" id="IPR003323">
    <property type="entry name" value="OTU_dom"/>
</dbReference>
<dbReference type="GeneID" id="94172926"/>
<dbReference type="Gene3D" id="3.90.70.80">
    <property type="match status" value="1"/>
</dbReference>
<dbReference type="InterPro" id="IPR050704">
    <property type="entry name" value="Peptidase_C85-like"/>
</dbReference>
<feature type="region of interest" description="Disordered" evidence="1">
    <location>
        <begin position="859"/>
        <end position="916"/>
    </location>
</feature>
<dbReference type="AlphaFoldDB" id="A0A836HTF6"/>
<accession>A0A836HTF6</accession>
<feature type="compositionally biased region" description="Low complexity" evidence="1">
    <location>
        <begin position="864"/>
        <end position="884"/>
    </location>
</feature>